<evidence type="ECO:0000256" key="10">
    <source>
        <dbReference type="PIRSR" id="PIRSR036696-2"/>
    </source>
</evidence>
<feature type="binding site" evidence="10">
    <location>
        <position position="196"/>
    </location>
    <ligand>
        <name>Zn(2+)</name>
        <dbReference type="ChEBI" id="CHEBI:29105"/>
        <label>1</label>
    </ligand>
</feature>
<feature type="domain" description="Peptidase M20 dimerisation" evidence="12">
    <location>
        <begin position="209"/>
        <end position="319"/>
    </location>
</feature>
<sequence>MGLVGYAPYQVILLLHVLCALRAAFRLMEDNDCIVRFQQYLRIRTDHPNPDYDSAISFLSAVAQDFGLPYRKLVFIPNKPILLVTIEGQEPSLPSIFLSSHMDVVPALLDHWKFDPFAGHIDENGKIYGRGTQDMKSIGMQYLEAASRLKRMNVPLKRSIHICFVPDEEVGSTEGMGKFVETEEFRLLNVGLCLDEGVASEDDIYRIYYAERSLWWLKVIASGNSGHASTFVDDTAAEKLYYVTSKFLQMREEEKAKLLNDHCLTVGDVISANLTILSGGLHHNVVPAELAAYFDIRVPLTANFNALRCKFEQWLAEAGTNIRFEFIHKEENTTVSPNSTNNLWWRTIANVFEQLEFKYRSEVFLGGTDARYLRSKGYDAYGFSPIICTPMLLHDHNEYIECNTYLKGINTYVHLISSLANACCQIRKYLAEKYPEYETCRVAAPNRLLLISGECSSLEDIWKPCVRA</sequence>
<keyword evidence="7 10" id="KW-0862">Zinc</keyword>
<keyword evidence="5 10" id="KW-0479">Metal-binding</keyword>
<dbReference type="EMBL" id="KL363243">
    <property type="protein sequence ID" value="KFD51082.1"/>
    <property type="molecule type" value="Genomic_DNA"/>
</dbReference>
<comment type="subcellular location">
    <subcellularLocation>
        <location evidence="1">Cytoplasm</location>
    </subcellularLocation>
</comment>
<dbReference type="PANTHER" id="PTHR45892">
    <property type="entry name" value="AMINOACYLASE-1"/>
    <property type="match status" value="1"/>
</dbReference>
<dbReference type="FunFam" id="3.30.70.360:FF:000005">
    <property type="entry name" value="Putative Aminoacylase-1"/>
    <property type="match status" value="1"/>
</dbReference>
<comment type="similarity">
    <text evidence="2">Belongs to the peptidase M20A family.</text>
</comment>
<keyword evidence="14" id="KW-1185">Reference proteome</keyword>
<dbReference type="InterPro" id="IPR002933">
    <property type="entry name" value="Peptidase_M20"/>
</dbReference>
<protein>
    <recommendedName>
        <fullName evidence="3">N-acyl-aliphatic-L-amino acid amidohydrolase</fullName>
        <ecNumber evidence="3">3.5.1.14</ecNumber>
    </recommendedName>
    <alternativeName>
        <fullName evidence="8">N-acyl-L-amino-acid amidohydrolase</fullName>
    </alternativeName>
</protein>
<evidence type="ECO:0000256" key="4">
    <source>
        <dbReference type="ARBA" id="ARBA00022490"/>
    </source>
</evidence>
<dbReference type="SUPFAM" id="SSF53187">
    <property type="entry name" value="Zn-dependent exopeptidases"/>
    <property type="match status" value="1"/>
</dbReference>
<keyword evidence="4" id="KW-0963">Cytoplasm</keyword>
<evidence type="ECO:0000256" key="1">
    <source>
        <dbReference type="ARBA" id="ARBA00004496"/>
    </source>
</evidence>
<dbReference type="Pfam" id="PF07687">
    <property type="entry name" value="M20_dimer"/>
    <property type="match status" value="1"/>
</dbReference>
<comment type="cofactor">
    <cofactor evidence="10">
        <name>Zn(2+)</name>
        <dbReference type="ChEBI" id="CHEBI:29105"/>
    </cofactor>
    <text evidence="10">Binds 2 Zn(2+) ions per subunit.</text>
</comment>
<dbReference type="PANTHER" id="PTHR45892:SF1">
    <property type="entry name" value="AMINOACYLASE-1"/>
    <property type="match status" value="1"/>
</dbReference>
<dbReference type="NCBIfam" id="TIGR01880">
    <property type="entry name" value="Ac-peptdase-euk"/>
    <property type="match status" value="1"/>
</dbReference>
<accession>A0A085M1I6</accession>
<evidence type="ECO:0000256" key="11">
    <source>
        <dbReference type="SAM" id="SignalP"/>
    </source>
</evidence>
<feature type="chain" id="PRO_5001795004" description="N-acyl-aliphatic-L-amino acid amidohydrolase" evidence="11">
    <location>
        <begin position="24"/>
        <end position="468"/>
    </location>
</feature>
<dbReference type="InterPro" id="IPR011650">
    <property type="entry name" value="Peptidase_M20_dimer"/>
</dbReference>
<evidence type="ECO:0000259" key="12">
    <source>
        <dbReference type="Pfam" id="PF07687"/>
    </source>
</evidence>
<feature type="binding site" evidence="10">
    <location>
        <position position="169"/>
    </location>
    <ligand>
        <name>Zn(2+)</name>
        <dbReference type="ChEBI" id="CHEBI:29105"/>
        <label>2</label>
    </ligand>
</feature>
<evidence type="ECO:0000256" key="3">
    <source>
        <dbReference type="ARBA" id="ARBA00011913"/>
    </source>
</evidence>
<reference evidence="13 14" key="1">
    <citation type="journal article" date="2014" name="Nat. Genet.">
        <title>Genome and transcriptome of the porcine whipworm Trichuris suis.</title>
        <authorList>
            <person name="Jex A.R."/>
            <person name="Nejsum P."/>
            <person name="Schwarz E.M."/>
            <person name="Hu L."/>
            <person name="Young N.D."/>
            <person name="Hall R.S."/>
            <person name="Korhonen P.K."/>
            <person name="Liao S."/>
            <person name="Thamsborg S."/>
            <person name="Xia J."/>
            <person name="Xu P."/>
            <person name="Wang S."/>
            <person name="Scheerlinck J.P."/>
            <person name="Hofmann A."/>
            <person name="Sternberg P.W."/>
            <person name="Wang J."/>
            <person name="Gasser R.B."/>
        </authorList>
    </citation>
    <scope>NUCLEOTIDE SEQUENCE [LARGE SCALE GENOMIC DNA]</scope>
    <source>
        <strain evidence="13">DCEP-RM93M</strain>
    </source>
</reference>
<feature type="binding site" evidence="10">
    <location>
        <position position="134"/>
    </location>
    <ligand>
        <name>Zn(2+)</name>
        <dbReference type="ChEBI" id="CHEBI:29105"/>
        <label>1</label>
    </ligand>
</feature>
<dbReference type="PIRSF" id="PIRSF036696">
    <property type="entry name" value="ACY-1"/>
    <property type="match status" value="1"/>
</dbReference>
<dbReference type="Gene3D" id="3.40.630.10">
    <property type="entry name" value="Zn peptidases"/>
    <property type="match status" value="1"/>
</dbReference>
<name>A0A085M1I6_9BILA</name>
<dbReference type="GO" id="GO:0046872">
    <property type="term" value="F:metal ion binding"/>
    <property type="evidence" value="ECO:0007669"/>
    <property type="project" value="UniProtKB-KW"/>
</dbReference>
<evidence type="ECO:0000313" key="13">
    <source>
        <dbReference type="EMBL" id="KFD51082.1"/>
    </source>
</evidence>
<dbReference type="Gene3D" id="3.30.70.360">
    <property type="match status" value="1"/>
</dbReference>
<proteinExistence type="inferred from homology"/>
<dbReference type="Proteomes" id="UP000030764">
    <property type="component" value="Unassembled WGS sequence"/>
</dbReference>
<feature type="active site" description="Proton acceptor" evidence="9">
    <location>
        <position position="168"/>
    </location>
</feature>
<feature type="binding site" evidence="10">
    <location>
        <position position="394"/>
    </location>
    <ligand>
        <name>Zn(2+)</name>
        <dbReference type="ChEBI" id="CHEBI:29105"/>
        <label>2</label>
    </ligand>
</feature>
<feature type="signal peptide" evidence="11">
    <location>
        <begin position="1"/>
        <end position="23"/>
    </location>
</feature>
<dbReference type="AlphaFoldDB" id="A0A085M1I6"/>
<dbReference type="InterPro" id="IPR010159">
    <property type="entry name" value="N-acyl_aa_amidohydrolase"/>
</dbReference>
<dbReference type="GO" id="GO:0006520">
    <property type="term" value="P:amino acid metabolic process"/>
    <property type="evidence" value="ECO:0007669"/>
    <property type="project" value="InterPro"/>
</dbReference>
<dbReference type="PROSITE" id="PS00759">
    <property type="entry name" value="ARGE_DAPE_CPG2_2"/>
    <property type="match status" value="1"/>
</dbReference>
<evidence type="ECO:0000256" key="7">
    <source>
        <dbReference type="ARBA" id="ARBA00022833"/>
    </source>
</evidence>
<dbReference type="GO" id="GO:0005737">
    <property type="term" value="C:cytoplasm"/>
    <property type="evidence" value="ECO:0007669"/>
    <property type="project" value="UniProtKB-SubCell"/>
</dbReference>
<feature type="binding site" evidence="10">
    <location>
        <position position="101"/>
    </location>
    <ligand>
        <name>Zn(2+)</name>
        <dbReference type="ChEBI" id="CHEBI:29105"/>
        <label>1</label>
    </ligand>
</feature>
<dbReference type="EC" id="3.5.1.14" evidence="3"/>
<dbReference type="FunFam" id="3.40.630.10:FF:000019">
    <property type="entry name" value="Aminoacylase 1"/>
    <property type="match status" value="1"/>
</dbReference>
<evidence type="ECO:0000256" key="6">
    <source>
        <dbReference type="ARBA" id="ARBA00022801"/>
    </source>
</evidence>
<dbReference type="Pfam" id="PF01546">
    <property type="entry name" value="Peptidase_M20"/>
    <property type="match status" value="1"/>
</dbReference>
<evidence type="ECO:0000313" key="14">
    <source>
        <dbReference type="Proteomes" id="UP000030764"/>
    </source>
</evidence>
<dbReference type="InterPro" id="IPR036264">
    <property type="entry name" value="Bact_exopeptidase_dim_dom"/>
</dbReference>
<dbReference type="GO" id="GO:0004046">
    <property type="term" value="F:aminoacylase activity"/>
    <property type="evidence" value="ECO:0007669"/>
    <property type="project" value="UniProtKB-EC"/>
</dbReference>
<evidence type="ECO:0000256" key="2">
    <source>
        <dbReference type="ARBA" id="ARBA00006247"/>
    </source>
</evidence>
<keyword evidence="11" id="KW-0732">Signal</keyword>
<dbReference type="InterPro" id="IPR001261">
    <property type="entry name" value="ArgE/DapE_CS"/>
</dbReference>
<evidence type="ECO:0000256" key="5">
    <source>
        <dbReference type="ARBA" id="ARBA00022723"/>
    </source>
</evidence>
<evidence type="ECO:0000256" key="9">
    <source>
        <dbReference type="PIRSR" id="PIRSR036696-1"/>
    </source>
</evidence>
<feature type="binding site" evidence="10">
    <location>
        <position position="134"/>
    </location>
    <ligand>
        <name>Zn(2+)</name>
        <dbReference type="ChEBI" id="CHEBI:29105"/>
        <label>2</label>
    </ligand>
</feature>
<evidence type="ECO:0000256" key="8">
    <source>
        <dbReference type="ARBA" id="ARBA00029656"/>
    </source>
</evidence>
<keyword evidence="6" id="KW-0378">Hydrolase</keyword>
<dbReference type="InterPro" id="IPR052083">
    <property type="entry name" value="Aminoacylase-1_M20A"/>
</dbReference>
<feature type="active site" evidence="9">
    <location>
        <position position="103"/>
    </location>
</feature>
<dbReference type="SUPFAM" id="SSF55031">
    <property type="entry name" value="Bacterial exopeptidase dimerisation domain"/>
    <property type="match status" value="1"/>
</dbReference>
<gene>
    <name evidence="13" type="ORF">M513_07982</name>
</gene>
<dbReference type="Gene3D" id="1.10.150.900">
    <property type="match status" value="1"/>
</dbReference>
<organism evidence="13 14">
    <name type="scientific">Trichuris suis</name>
    <name type="common">pig whipworm</name>
    <dbReference type="NCBI Taxonomy" id="68888"/>
    <lineage>
        <taxon>Eukaryota</taxon>
        <taxon>Metazoa</taxon>
        <taxon>Ecdysozoa</taxon>
        <taxon>Nematoda</taxon>
        <taxon>Enoplea</taxon>
        <taxon>Dorylaimia</taxon>
        <taxon>Trichinellida</taxon>
        <taxon>Trichuridae</taxon>
        <taxon>Trichuris</taxon>
    </lineage>
</organism>